<dbReference type="Proteomes" id="UP000627934">
    <property type="component" value="Unassembled WGS sequence"/>
</dbReference>
<evidence type="ECO:0000313" key="2">
    <source>
        <dbReference type="EMBL" id="KAF9630728.1"/>
    </source>
</evidence>
<feature type="region of interest" description="Disordered" evidence="1">
    <location>
        <begin position="1"/>
        <end position="51"/>
    </location>
</feature>
<sequence length="307" mass="34966">MSDALATRPSKRPRISYGEGQDDDDATSTPASNTQHDNISDMTEAEPARIGSNRRRTCGWADLPGELRNQIYELCLVPSTSPIGVRSVERKGMKNRLKWMEMRRQSPTDSRWPELRKLRPTLNLLRINKATYAEGSTYLYSNEFYFFTSKDLSIFLKHMSAAQKLVLRNISLEIPSLEDAISMGCGLGIHEQSNFILSGLQRLEGAINLKTLQLILVDSLWSVRLASEWSLEWLAAEVYKKAHRWLEAISAQKGSSEKAVDLINVKGISRPLYSSDSKLWRYLYKGFAESNSEDTSLLRKELVKRMR</sequence>
<name>A0A8H7MBY1_9PEZI</name>
<organism evidence="2 3">
    <name type="scientific">Lasiodiplodia theobromae</name>
    <dbReference type="NCBI Taxonomy" id="45133"/>
    <lineage>
        <taxon>Eukaryota</taxon>
        <taxon>Fungi</taxon>
        <taxon>Dikarya</taxon>
        <taxon>Ascomycota</taxon>
        <taxon>Pezizomycotina</taxon>
        <taxon>Dothideomycetes</taxon>
        <taxon>Dothideomycetes incertae sedis</taxon>
        <taxon>Botryosphaeriales</taxon>
        <taxon>Botryosphaeriaceae</taxon>
        <taxon>Lasiodiplodia</taxon>
    </lineage>
</organism>
<comment type="caution">
    <text evidence="2">The sequence shown here is derived from an EMBL/GenBank/DDBJ whole genome shotgun (WGS) entry which is preliminary data.</text>
</comment>
<proteinExistence type="predicted"/>
<protein>
    <recommendedName>
        <fullName evidence="4">F-box domain-containing protein</fullName>
    </recommendedName>
</protein>
<reference evidence="2" key="1">
    <citation type="submission" date="2016-08" db="EMBL/GenBank/DDBJ databases">
        <authorList>
            <person name="Yan J."/>
        </authorList>
    </citation>
    <scope>NUCLEOTIDE SEQUENCE</scope>
    <source>
        <strain evidence="2">CSS-01s</strain>
    </source>
</reference>
<gene>
    <name evidence="2" type="ORF">BFW01_g1290</name>
</gene>
<dbReference type="EMBL" id="MDYX01000041">
    <property type="protein sequence ID" value="KAF9630728.1"/>
    <property type="molecule type" value="Genomic_DNA"/>
</dbReference>
<evidence type="ECO:0000313" key="3">
    <source>
        <dbReference type="Proteomes" id="UP000627934"/>
    </source>
</evidence>
<evidence type="ECO:0000256" key="1">
    <source>
        <dbReference type="SAM" id="MobiDB-lite"/>
    </source>
</evidence>
<feature type="compositionally biased region" description="Polar residues" evidence="1">
    <location>
        <begin position="27"/>
        <end position="41"/>
    </location>
</feature>
<dbReference type="PANTHER" id="PTHR38790">
    <property type="entry name" value="2EXR DOMAIN-CONTAINING PROTEIN-RELATED"/>
    <property type="match status" value="1"/>
</dbReference>
<reference evidence="2" key="2">
    <citation type="journal article" date="2018" name="DNA Res.">
        <title>Comparative genome and transcriptome analyses reveal adaptations to opportunistic infections in woody plant degrading pathogens of Botryosphaeriaceae.</title>
        <authorList>
            <person name="Yan J.Y."/>
            <person name="Zhao W.S."/>
            <person name="Chen Z."/>
            <person name="Xing Q.K."/>
            <person name="Zhang W."/>
            <person name="Chethana K.W.T."/>
            <person name="Xue M.F."/>
            <person name="Xu J.P."/>
            <person name="Phillips A.J.L."/>
            <person name="Wang Y."/>
            <person name="Liu J.H."/>
            <person name="Liu M."/>
            <person name="Zhou Y."/>
            <person name="Jayawardena R.S."/>
            <person name="Manawasinghe I.S."/>
            <person name="Huang J.B."/>
            <person name="Qiao G.H."/>
            <person name="Fu C.Y."/>
            <person name="Guo F.F."/>
            <person name="Dissanayake A.J."/>
            <person name="Peng Y.L."/>
            <person name="Hyde K.D."/>
            <person name="Li X.H."/>
        </authorList>
    </citation>
    <scope>NUCLEOTIDE SEQUENCE</scope>
    <source>
        <strain evidence="2">CSS-01s</strain>
    </source>
</reference>
<accession>A0A8H7MBY1</accession>
<evidence type="ECO:0008006" key="4">
    <source>
        <dbReference type="Google" id="ProtNLM"/>
    </source>
</evidence>
<dbReference type="AlphaFoldDB" id="A0A8H7MBY1"/>